<reference evidence="1" key="1">
    <citation type="journal article" date="2022" name="bioRxiv">
        <title>Sequencing and chromosome-scale assembly of the giantPleurodeles waltlgenome.</title>
        <authorList>
            <person name="Brown T."/>
            <person name="Elewa A."/>
            <person name="Iarovenko S."/>
            <person name="Subramanian E."/>
            <person name="Araus A.J."/>
            <person name="Petzold A."/>
            <person name="Susuki M."/>
            <person name="Suzuki K.-i.T."/>
            <person name="Hayashi T."/>
            <person name="Toyoda A."/>
            <person name="Oliveira C."/>
            <person name="Osipova E."/>
            <person name="Leigh N.D."/>
            <person name="Simon A."/>
            <person name="Yun M.H."/>
        </authorList>
    </citation>
    <scope>NUCLEOTIDE SEQUENCE</scope>
    <source>
        <strain evidence="1">20211129_DDA</strain>
        <tissue evidence="1">Liver</tissue>
    </source>
</reference>
<dbReference type="AlphaFoldDB" id="A0AAV7LMI1"/>
<proteinExistence type="predicted"/>
<dbReference type="EMBL" id="JANPWB010000015">
    <property type="protein sequence ID" value="KAJ1092711.1"/>
    <property type="molecule type" value="Genomic_DNA"/>
</dbReference>
<evidence type="ECO:0000313" key="2">
    <source>
        <dbReference type="Proteomes" id="UP001066276"/>
    </source>
</evidence>
<protein>
    <submittedName>
        <fullName evidence="1">Uncharacterized protein</fullName>
    </submittedName>
</protein>
<evidence type="ECO:0000313" key="1">
    <source>
        <dbReference type="EMBL" id="KAJ1092711.1"/>
    </source>
</evidence>
<comment type="caution">
    <text evidence="1">The sequence shown here is derived from an EMBL/GenBank/DDBJ whole genome shotgun (WGS) entry which is preliminary data.</text>
</comment>
<gene>
    <name evidence="1" type="ORF">NDU88_005821</name>
</gene>
<name>A0AAV7LMI1_PLEWA</name>
<dbReference type="Proteomes" id="UP001066276">
    <property type="component" value="Chromosome 11"/>
</dbReference>
<organism evidence="1 2">
    <name type="scientific">Pleurodeles waltl</name>
    <name type="common">Iberian ribbed newt</name>
    <dbReference type="NCBI Taxonomy" id="8319"/>
    <lineage>
        <taxon>Eukaryota</taxon>
        <taxon>Metazoa</taxon>
        <taxon>Chordata</taxon>
        <taxon>Craniata</taxon>
        <taxon>Vertebrata</taxon>
        <taxon>Euteleostomi</taxon>
        <taxon>Amphibia</taxon>
        <taxon>Batrachia</taxon>
        <taxon>Caudata</taxon>
        <taxon>Salamandroidea</taxon>
        <taxon>Salamandridae</taxon>
        <taxon>Pleurodelinae</taxon>
        <taxon>Pleurodeles</taxon>
    </lineage>
</organism>
<accession>A0AAV7LMI1</accession>
<keyword evidence="2" id="KW-1185">Reference proteome</keyword>
<sequence length="86" mass="9318">MFPTTLMRTETAAMPDFALLGRLYASGGVSETIEEMEYPHKAASVGRLVPFPGRAPAPIWVSEWNLIGLVPMSAPVVLQGLLFCVL</sequence>